<evidence type="ECO:0000256" key="7">
    <source>
        <dbReference type="SAM" id="Phobius"/>
    </source>
</evidence>
<dbReference type="InterPro" id="IPR051788">
    <property type="entry name" value="MFS_Transporter"/>
</dbReference>
<feature type="transmembrane region" description="Helical" evidence="7">
    <location>
        <begin position="40"/>
        <end position="59"/>
    </location>
</feature>
<evidence type="ECO:0000259" key="8">
    <source>
        <dbReference type="PROSITE" id="PS50850"/>
    </source>
</evidence>
<keyword evidence="6 7" id="KW-0472">Membrane</keyword>
<gene>
    <name evidence="9" type="ORF">ACE3NQ_27320</name>
</gene>
<keyword evidence="10" id="KW-1185">Reference proteome</keyword>
<comment type="caution">
    <text evidence="9">The sequence shown here is derived from an EMBL/GenBank/DDBJ whole genome shotgun (WGS) entry which is preliminary data.</text>
</comment>
<feature type="transmembrane region" description="Helical" evidence="7">
    <location>
        <begin position="358"/>
        <end position="384"/>
    </location>
</feature>
<feature type="domain" description="Major facilitator superfamily (MFS) profile" evidence="8">
    <location>
        <begin position="5"/>
        <end position="390"/>
    </location>
</feature>
<keyword evidence="5 7" id="KW-1133">Transmembrane helix</keyword>
<dbReference type="PANTHER" id="PTHR23514:SF3">
    <property type="entry name" value="BYPASS OF STOP CODON PROTEIN 6"/>
    <property type="match status" value="1"/>
</dbReference>
<dbReference type="PANTHER" id="PTHR23514">
    <property type="entry name" value="BYPASS OF STOP CODON PROTEIN 6"/>
    <property type="match status" value="1"/>
</dbReference>
<feature type="transmembrane region" description="Helical" evidence="7">
    <location>
        <begin position="295"/>
        <end position="321"/>
    </location>
</feature>
<feature type="transmembrane region" description="Helical" evidence="7">
    <location>
        <begin position="128"/>
        <end position="148"/>
    </location>
</feature>
<evidence type="ECO:0000256" key="6">
    <source>
        <dbReference type="ARBA" id="ARBA00023136"/>
    </source>
</evidence>
<dbReference type="InterPro" id="IPR011701">
    <property type="entry name" value="MFS"/>
</dbReference>
<dbReference type="Pfam" id="PF07690">
    <property type="entry name" value="MFS_1"/>
    <property type="match status" value="1"/>
</dbReference>
<evidence type="ECO:0000256" key="3">
    <source>
        <dbReference type="ARBA" id="ARBA00022448"/>
    </source>
</evidence>
<keyword evidence="4 7" id="KW-0812">Transmembrane</keyword>
<evidence type="ECO:0000313" key="9">
    <source>
        <dbReference type="EMBL" id="MFB5684623.1"/>
    </source>
</evidence>
<dbReference type="EMBL" id="JBHILM010000044">
    <property type="protein sequence ID" value="MFB5684623.1"/>
    <property type="molecule type" value="Genomic_DNA"/>
</dbReference>
<dbReference type="SUPFAM" id="SSF103473">
    <property type="entry name" value="MFS general substrate transporter"/>
    <property type="match status" value="1"/>
</dbReference>
<feature type="transmembrane region" description="Helical" evidence="7">
    <location>
        <begin position="71"/>
        <end position="88"/>
    </location>
</feature>
<evidence type="ECO:0000256" key="1">
    <source>
        <dbReference type="ARBA" id="ARBA00004651"/>
    </source>
</evidence>
<evidence type="ECO:0000256" key="4">
    <source>
        <dbReference type="ARBA" id="ARBA00022692"/>
    </source>
</evidence>
<proteinExistence type="inferred from homology"/>
<comment type="subcellular location">
    <subcellularLocation>
        <location evidence="1">Cell membrane</location>
        <topology evidence="1">Multi-pass membrane protein</topology>
    </subcellularLocation>
</comment>
<protein>
    <submittedName>
        <fullName evidence="9">Sugar MFS transporter</fullName>
    </submittedName>
</protein>
<sequence length="409" mass="43530">MATYFIIIIYLAFISLGLPDSLLGSAWPVMQLDYGAPLGMAGWLFMSIAAGTIVSSLASGTVVRRFGTGKVTLASCLMTACALLGFSLTPSVIWLFLCTVPLGLGAGSVDAALNNYVAAHYKAHHMSWLHCFWGVGATLSPMVMAQFISGDGSWRQGYLTIAAIQFVLVLILLISLPLWDKVARSTVSAMQDEPLSEDEGDMHGGAPVRPLHIRGVKLGLAAFLFYCGAEATLGLWGSSFLVNVKDASPEMAAQATSLYFAGITIGRFIAGFITFKLSNRTLIRAGQITALSGTLLLCLPLSSGFSMAAFMLVGLGLAPIYPSMLHETPLRFGKKHSQSIMGYQMAVAYTGSTFIPPLLGYLASSLSIAILPLFILISVAAMMFSSERLNAFFSVNRTKDDGGAKSSLN</sequence>
<comment type="similarity">
    <text evidence="2">Belongs to the major facilitator superfamily.</text>
</comment>
<feature type="transmembrane region" description="Helical" evidence="7">
    <location>
        <begin position="218"/>
        <end position="237"/>
    </location>
</feature>
<dbReference type="InterPro" id="IPR020846">
    <property type="entry name" value="MFS_dom"/>
</dbReference>
<name>A0ABV5BG10_9BACL</name>
<dbReference type="InterPro" id="IPR036259">
    <property type="entry name" value="MFS_trans_sf"/>
</dbReference>
<feature type="transmembrane region" description="Helical" evidence="7">
    <location>
        <begin position="94"/>
        <end position="116"/>
    </location>
</feature>
<dbReference type="RefSeq" id="WP_375528294.1">
    <property type="nucleotide sequence ID" value="NZ_JBHILM010000044.1"/>
</dbReference>
<dbReference type="Gene3D" id="1.20.1250.20">
    <property type="entry name" value="MFS general substrate transporter like domains"/>
    <property type="match status" value="2"/>
</dbReference>
<keyword evidence="3" id="KW-0813">Transport</keyword>
<evidence type="ECO:0000256" key="2">
    <source>
        <dbReference type="ARBA" id="ARBA00008335"/>
    </source>
</evidence>
<reference evidence="9 10" key="1">
    <citation type="submission" date="2024-09" db="EMBL/GenBank/DDBJ databases">
        <authorList>
            <person name="Ruan L."/>
        </authorList>
    </citation>
    <scope>NUCLEOTIDE SEQUENCE [LARGE SCALE GENOMIC DNA]</scope>
    <source>
        <strain evidence="9 10">D33</strain>
    </source>
</reference>
<evidence type="ECO:0000256" key="5">
    <source>
        <dbReference type="ARBA" id="ARBA00022989"/>
    </source>
</evidence>
<dbReference type="Proteomes" id="UP001580407">
    <property type="component" value="Unassembled WGS sequence"/>
</dbReference>
<organism evidence="9 10">
    <name type="scientific">Paenibacillus terreus</name>
    <dbReference type="NCBI Taxonomy" id="1387834"/>
    <lineage>
        <taxon>Bacteria</taxon>
        <taxon>Bacillati</taxon>
        <taxon>Bacillota</taxon>
        <taxon>Bacilli</taxon>
        <taxon>Bacillales</taxon>
        <taxon>Paenibacillaceae</taxon>
        <taxon>Paenibacillus</taxon>
    </lineage>
</organism>
<feature type="transmembrane region" description="Helical" evidence="7">
    <location>
        <begin position="160"/>
        <end position="179"/>
    </location>
</feature>
<evidence type="ECO:0000313" key="10">
    <source>
        <dbReference type="Proteomes" id="UP001580407"/>
    </source>
</evidence>
<feature type="transmembrane region" description="Helical" evidence="7">
    <location>
        <begin position="257"/>
        <end position="275"/>
    </location>
</feature>
<accession>A0ABV5BG10</accession>
<dbReference type="PROSITE" id="PS50850">
    <property type="entry name" value="MFS"/>
    <property type="match status" value="1"/>
</dbReference>